<dbReference type="AlphaFoldDB" id="A0A562KZY4"/>
<dbReference type="CDD" id="cd03188">
    <property type="entry name" value="GST_C_Beta"/>
    <property type="match status" value="1"/>
</dbReference>
<dbReference type="RefSeq" id="WP_144900045.1">
    <property type="nucleotide sequence ID" value="NZ_VLKN01000006.1"/>
</dbReference>
<evidence type="ECO:0000259" key="1">
    <source>
        <dbReference type="PROSITE" id="PS50404"/>
    </source>
</evidence>
<evidence type="ECO:0000313" key="4">
    <source>
        <dbReference type="Proteomes" id="UP000315167"/>
    </source>
</evidence>
<name>A0A562KZY4_9GAMM</name>
<dbReference type="InterPro" id="IPR010987">
    <property type="entry name" value="Glutathione-S-Trfase_C-like"/>
</dbReference>
<comment type="caution">
    <text evidence="3">The sequence shown here is derived from an EMBL/GenBank/DDBJ whole genome shotgun (WGS) entry which is preliminary data.</text>
</comment>
<dbReference type="SFLD" id="SFLDG01150">
    <property type="entry name" value="Main.1:_Beta-like"/>
    <property type="match status" value="1"/>
</dbReference>
<dbReference type="SUPFAM" id="SSF52833">
    <property type="entry name" value="Thioredoxin-like"/>
    <property type="match status" value="1"/>
</dbReference>
<keyword evidence="4" id="KW-1185">Reference proteome</keyword>
<keyword evidence="3" id="KW-0808">Transferase</keyword>
<protein>
    <submittedName>
        <fullName evidence="3">Glutathione S-transferase</fullName>
    </submittedName>
</protein>
<dbReference type="GO" id="GO:0016740">
    <property type="term" value="F:transferase activity"/>
    <property type="evidence" value="ECO:0007669"/>
    <property type="project" value="UniProtKB-KW"/>
</dbReference>
<organism evidence="3 4">
    <name type="scientific">Luteimonas cucumeris</name>
    <dbReference type="NCBI Taxonomy" id="985012"/>
    <lineage>
        <taxon>Bacteria</taxon>
        <taxon>Pseudomonadati</taxon>
        <taxon>Pseudomonadota</taxon>
        <taxon>Gammaproteobacteria</taxon>
        <taxon>Lysobacterales</taxon>
        <taxon>Lysobacteraceae</taxon>
        <taxon>Luteimonas</taxon>
    </lineage>
</organism>
<gene>
    <name evidence="3" type="ORF">IP90_02550</name>
</gene>
<dbReference type="Pfam" id="PF02798">
    <property type="entry name" value="GST_N"/>
    <property type="match status" value="1"/>
</dbReference>
<dbReference type="EMBL" id="VLKN01000006">
    <property type="protein sequence ID" value="TWI00928.1"/>
    <property type="molecule type" value="Genomic_DNA"/>
</dbReference>
<dbReference type="PROSITE" id="PS50404">
    <property type="entry name" value="GST_NTER"/>
    <property type="match status" value="1"/>
</dbReference>
<dbReference type="PANTHER" id="PTHR44051:SF8">
    <property type="entry name" value="GLUTATHIONE S-TRANSFERASE GSTA"/>
    <property type="match status" value="1"/>
</dbReference>
<dbReference type="OrthoDB" id="8772754at2"/>
<accession>A0A562KZY4</accession>
<evidence type="ECO:0000259" key="2">
    <source>
        <dbReference type="PROSITE" id="PS50405"/>
    </source>
</evidence>
<dbReference type="InterPro" id="IPR004045">
    <property type="entry name" value="Glutathione_S-Trfase_N"/>
</dbReference>
<dbReference type="InterPro" id="IPR036249">
    <property type="entry name" value="Thioredoxin-like_sf"/>
</dbReference>
<dbReference type="Gene3D" id="1.20.1050.10">
    <property type="match status" value="1"/>
</dbReference>
<reference evidence="3 4" key="1">
    <citation type="journal article" date="2015" name="Stand. Genomic Sci.">
        <title>Genomic Encyclopedia of Bacterial and Archaeal Type Strains, Phase III: the genomes of soil and plant-associated and newly described type strains.</title>
        <authorList>
            <person name="Whitman W.B."/>
            <person name="Woyke T."/>
            <person name="Klenk H.P."/>
            <person name="Zhou Y."/>
            <person name="Lilburn T.G."/>
            <person name="Beck B.J."/>
            <person name="De Vos P."/>
            <person name="Vandamme P."/>
            <person name="Eisen J.A."/>
            <person name="Garrity G."/>
            <person name="Hugenholtz P."/>
            <person name="Kyrpides N.C."/>
        </authorList>
    </citation>
    <scope>NUCLEOTIDE SEQUENCE [LARGE SCALE GENOMIC DNA]</scope>
    <source>
        <strain evidence="3 4">CGMCC 1.10821</strain>
    </source>
</reference>
<feature type="domain" description="GST N-terminal" evidence="1">
    <location>
        <begin position="1"/>
        <end position="77"/>
    </location>
</feature>
<dbReference type="PANTHER" id="PTHR44051">
    <property type="entry name" value="GLUTATHIONE S-TRANSFERASE-RELATED"/>
    <property type="match status" value="1"/>
</dbReference>
<sequence>MKLYYSPGACSLADHIVLEWIGKSYEAVRLSREDRKQPEYLKINPAGAVPALEDDGWVLTQNSAILNFLADSFPESGLGGDGTPKSRAEVNRWVGFINSDMHPAIKPLFGTTAYLGDAAAIDKSKADARAKLRGLFERADQQLAGRDWLTGSRSIADPYLYVLTRWAKGNQVDLSGLDNIERFFRNIEADAAVQKVLKEEGLA</sequence>
<dbReference type="Gene3D" id="3.40.30.10">
    <property type="entry name" value="Glutaredoxin"/>
    <property type="match status" value="1"/>
</dbReference>
<evidence type="ECO:0000313" key="3">
    <source>
        <dbReference type="EMBL" id="TWI00928.1"/>
    </source>
</evidence>
<dbReference type="PROSITE" id="PS50405">
    <property type="entry name" value="GST_CTER"/>
    <property type="match status" value="1"/>
</dbReference>
<feature type="domain" description="GST C-terminal" evidence="2">
    <location>
        <begin position="83"/>
        <end position="203"/>
    </location>
</feature>
<proteinExistence type="predicted"/>
<dbReference type="SFLD" id="SFLDG00358">
    <property type="entry name" value="Main_(cytGST)"/>
    <property type="match status" value="1"/>
</dbReference>
<dbReference type="SUPFAM" id="SSF47616">
    <property type="entry name" value="GST C-terminal domain-like"/>
    <property type="match status" value="1"/>
</dbReference>
<dbReference type="CDD" id="cd03057">
    <property type="entry name" value="GST_N_Beta"/>
    <property type="match status" value="1"/>
</dbReference>
<dbReference type="InterPro" id="IPR040079">
    <property type="entry name" value="Glutathione_S-Trfase"/>
</dbReference>
<dbReference type="SFLD" id="SFLDS00019">
    <property type="entry name" value="Glutathione_Transferase_(cytos"/>
    <property type="match status" value="1"/>
</dbReference>
<dbReference type="InterPro" id="IPR036282">
    <property type="entry name" value="Glutathione-S-Trfase_C_sf"/>
</dbReference>
<dbReference type="Proteomes" id="UP000315167">
    <property type="component" value="Unassembled WGS sequence"/>
</dbReference>